<comment type="caution">
    <text evidence="1">The sequence shown here is derived from an EMBL/GenBank/DDBJ whole genome shotgun (WGS) entry which is preliminary data.</text>
</comment>
<dbReference type="EMBL" id="JAPFFF010000010">
    <property type="protein sequence ID" value="KAK8881019.1"/>
    <property type="molecule type" value="Genomic_DNA"/>
</dbReference>
<evidence type="ECO:0000313" key="2">
    <source>
        <dbReference type="Proteomes" id="UP001470230"/>
    </source>
</evidence>
<keyword evidence="2" id="KW-1185">Reference proteome</keyword>
<protein>
    <submittedName>
        <fullName evidence="1">Uncharacterized protein</fullName>
    </submittedName>
</protein>
<evidence type="ECO:0000313" key="1">
    <source>
        <dbReference type="EMBL" id="KAK8881019.1"/>
    </source>
</evidence>
<proteinExistence type="predicted"/>
<sequence length="167" mass="20256">MSIEELKEKMKKVQSVLLDFLEDELNAEENYENFVKMITDFQINEGKQEIKSILRLINVIGNNHQRIHNFINKIMQILVYFKEKICKYFTNSEIFEVFNDNKRILLFLIEEKIMRIDECIVSRITSNEYLRSQYCEYFAPEIKPFLTDEFLQKYRNKNSNLNKIEFI</sequence>
<gene>
    <name evidence="1" type="ORF">M9Y10_003729</name>
</gene>
<reference evidence="1 2" key="1">
    <citation type="submission" date="2024-04" db="EMBL/GenBank/DDBJ databases">
        <title>Tritrichomonas musculus Genome.</title>
        <authorList>
            <person name="Alves-Ferreira E."/>
            <person name="Grigg M."/>
            <person name="Lorenzi H."/>
            <person name="Galac M."/>
        </authorList>
    </citation>
    <scope>NUCLEOTIDE SEQUENCE [LARGE SCALE GENOMIC DNA]</scope>
    <source>
        <strain evidence="1 2">EAF2021</strain>
    </source>
</reference>
<dbReference type="Proteomes" id="UP001470230">
    <property type="component" value="Unassembled WGS sequence"/>
</dbReference>
<name>A0ABR2JQQ5_9EUKA</name>
<organism evidence="1 2">
    <name type="scientific">Tritrichomonas musculus</name>
    <dbReference type="NCBI Taxonomy" id="1915356"/>
    <lineage>
        <taxon>Eukaryota</taxon>
        <taxon>Metamonada</taxon>
        <taxon>Parabasalia</taxon>
        <taxon>Tritrichomonadida</taxon>
        <taxon>Tritrichomonadidae</taxon>
        <taxon>Tritrichomonas</taxon>
    </lineage>
</organism>
<accession>A0ABR2JQQ5</accession>